<evidence type="ECO:0000313" key="2">
    <source>
        <dbReference type="Proteomes" id="UP001595705"/>
    </source>
</evidence>
<name>A0ABV7XGB6_9GAMM</name>
<comment type="caution">
    <text evidence="1">The sequence shown here is derived from an EMBL/GenBank/DDBJ whole genome shotgun (WGS) entry which is preliminary data.</text>
</comment>
<proteinExistence type="predicted"/>
<gene>
    <name evidence="1" type="ORF">ACFONC_03395</name>
</gene>
<dbReference type="Proteomes" id="UP001595705">
    <property type="component" value="Unassembled WGS sequence"/>
</dbReference>
<protein>
    <recommendedName>
        <fullName evidence="3">Type I restriction endonuclease subunit M</fullName>
    </recommendedName>
</protein>
<keyword evidence="2" id="KW-1185">Reference proteome</keyword>
<evidence type="ECO:0000313" key="1">
    <source>
        <dbReference type="EMBL" id="MFC3715195.1"/>
    </source>
</evidence>
<feature type="non-terminal residue" evidence="1">
    <location>
        <position position="1"/>
    </location>
</feature>
<sequence>EQPQQQEQKPALASSKAWEGKGRILFPLGQLVGTPAALDLLARAGVNGMALVDRHMRGDFGDLDPEDEQSNREAIAHGFRVLSSYPVGTGKVWIITEADRSVTTILLPSDY</sequence>
<reference evidence="2" key="1">
    <citation type="journal article" date="2019" name="Int. J. Syst. Evol. Microbiol.">
        <title>The Global Catalogue of Microorganisms (GCM) 10K type strain sequencing project: providing services to taxonomists for standard genome sequencing and annotation.</title>
        <authorList>
            <consortium name="The Broad Institute Genomics Platform"/>
            <consortium name="The Broad Institute Genome Sequencing Center for Infectious Disease"/>
            <person name="Wu L."/>
            <person name="Ma J."/>
        </authorList>
    </citation>
    <scope>NUCLEOTIDE SEQUENCE [LARGE SCALE GENOMIC DNA]</scope>
    <source>
        <strain evidence="2">KCTC 42441</strain>
    </source>
</reference>
<accession>A0ABV7XGB6</accession>
<dbReference type="RefSeq" id="WP_386742306.1">
    <property type="nucleotide sequence ID" value="NZ_JBHRYA010000002.1"/>
</dbReference>
<organism evidence="1 2">
    <name type="scientific">Luteimonas soli</name>
    <dbReference type="NCBI Taxonomy" id="1648966"/>
    <lineage>
        <taxon>Bacteria</taxon>
        <taxon>Pseudomonadati</taxon>
        <taxon>Pseudomonadota</taxon>
        <taxon>Gammaproteobacteria</taxon>
        <taxon>Lysobacterales</taxon>
        <taxon>Lysobacteraceae</taxon>
        <taxon>Luteimonas</taxon>
    </lineage>
</organism>
<dbReference type="EMBL" id="JBHRYA010000002">
    <property type="protein sequence ID" value="MFC3715195.1"/>
    <property type="molecule type" value="Genomic_DNA"/>
</dbReference>
<evidence type="ECO:0008006" key="3">
    <source>
        <dbReference type="Google" id="ProtNLM"/>
    </source>
</evidence>